<feature type="coiled-coil region" evidence="5">
    <location>
        <begin position="184"/>
        <end position="215"/>
    </location>
</feature>
<keyword evidence="5" id="KW-0175">Coiled coil</keyword>
<evidence type="ECO:0000256" key="6">
    <source>
        <dbReference type="SAM" id="SignalP"/>
    </source>
</evidence>
<evidence type="ECO:0000256" key="5">
    <source>
        <dbReference type="SAM" id="Coils"/>
    </source>
</evidence>
<accession>A0A1N6FGI8</accession>
<proteinExistence type="inferred from homology"/>
<dbReference type="Proteomes" id="UP000184758">
    <property type="component" value="Unassembled WGS sequence"/>
</dbReference>
<evidence type="ECO:0000256" key="1">
    <source>
        <dbReference type="ARBA" id="ARBA00011028"/>
    </source>
</evidence>
<keyword evidence="8" id="KW-1185">Reference proteome</keyword>
<evidence type="ECO:0000313" key="7">
    <source>
        <dbReference type="EMBL" id="SIN94350.1"/>
    </source>
</evidence>
<evidence type="ECO:0000313" key="8">
    <source>
        <dbReference type="Proteomes" id="UP000184758"/>
    </source>
</evidence>
<dbReference type="EMBL" id="FSRN01000001">
    <property type="protein sequence ID" value="SIN94350.1"/>
    <property type="molecule type" value="Genomic_DNA"/>
</dbReference>
<dbReference type="Pfam" id="PF01297">
    <property type="entry name" value="ZnuA"/>
    <property type="match status" value="1"/>
</dbReference>
<keyword evidence="3 6" id="KW-0732">Signal</keyword>
<dbReference type="STRING" id="28230.SAMN05878443_0605"/>
<dbReference type="InterPro" id="IPR006128">
    <property type="entry name" value="Lipoprotein_PsaA-like"/>
</dbReference>
<dbReference type="PRINTS" id="PR00690">
    <property type="entry name" value="ADHESNFAMILY"/>
</dbReference>
<feature type="chain" id="PRO_5038770440" evidence="6">
    <location>
        <begin position="22"/>
        <end position="325"/>
    </location>
</feature>
<dbReference type="GO" id="GO:0007155">
    <property type="term" value="P:cell adhesion"/>
    <property type="evidence" value="ECO:0007669"/>
    <property type="project" value="InterPro"/>
</dbReference>
<dbReference type="InterPro" id="IPR006127">
    <property type="entry name" value="ZnuA-like"/>
</dbReference>
<dbReference type="InterPro" id="IPR006129">
    <property type="entry name" value="AdhesinB"/>
</dbReference>
<dbReference type="PROSITE" id="PS51257">
    <property type="entry name" value="PROKAR_LIPOPROTEIN"/>
    <property type="match status" value="1"/>
</dbReference>
<evidence type="ECO:0000256" key="2">
    <source>
        <dbReference type="ARBA" id="ARBA00022448"/>
    </source>
</evidence>
<dbReference type="GO" id="GO:0030001">
    <property type="term" value="P:metal ion transport"/>
    <property type="evidence" value="ECO:0007669"/>
    <property type="project" value="InterPro"/>
</dbReference>
<reference evidence="8" key="1">
    <citation type="submission" date="2016-11" db="EMBL/GenBank/DDBJ databases">
        <authorList>
            <person name="Varghese N."/>
            <person name="Submissions S."/>
        </authorList>
    </citation>
    <scope>NUCLEOTIDE SEQUENCE [LARGE SCALE GENOMIC DNA]</scope>
    <source>
        <strain evidence="8">313</strain>
    </source>
</reference>
<sequence length="325" mass="36241">MKSTKSIAMGLTLISAAAILASCGTDEQASKSSENTNKEDKLKVVTTFYPMYDFTRNVTQDSAEVSLLLPAGTDVHSFEPSAKEVAEIQEADVFIYNSEEMETWVPAVLDTIDLEQVQVIDAGEGISLIENESTEEHEEHEDEADVEEEHLHAFDPHIWLDPVFAQEEVTTIKEGLIIADPENQESYEANAVSYNQELEALNQEYQTTFKDAKNRTFVAQHTAFGYLAKRYDLIQVSIAGLTTEEEPSPAKLAELSEIIKEEKIEYIYFEDNASSKIAETLANEVGVELALLSPLAGVSQEDQEDGIDYIEVMKKNLDSLKKSIR</sequence>
<gene>
    <name evidence="7" type="ORF">SAMN05878443_0605</name>
</gene>
<evidence type="ECO:0000256" key="4">
    <source>
        <dbReference type="RuleBase" id="RU003512"/>
    </source>
</evidence>
<dbReference type="GO" id="GO:0046872">
    <property type="term" value="F:metal ion binding"/>
    <property type="evidence" value="ECO:0007669"/>
    <property type="project" value="InterPro"/>
</dbReference>
<keyword evidence="2 4" id="KW-0813">Transport</keyword>
<dbReference type="PANTHER" id="PTHR42953">
    <property type="entry name" value="HIGH-AFFINITY ZINC UPTAKE SYSTEM PROTEIN ZNUA-RELATED"/>
    <property type="match status" value="1"/>
</dbReference>
<dbReference type="AlphaFoldDB" id="A0A1N6FGI8"/>
<evidence type="ECO:0000256" key="3">
    <source>
        <dbReference type="ARBA" id="ARBA00022729"/>
    </source>
</evidence>
<dbReference type="PANTHER" id="PTHR42953:SF3">
    <property type="entry name" value="HIGH-AFFINITY ZINC UPTAKE SYSTEM PROTEIN ZNUA"/>
    <property type="match status" value="1"/>
</dbReference>
<dbReference type="PRINTS" id="PR00691">
    <property type="entry name" value="ADHESINB"/>
</dbReference>
<dbReference type="SUPFAM" id="SSF53807">
    <property type="entry name" value="Helical backbone' metal receptor"/>
    <property type="match status" value="1"/>
</dbReference>
<protein>
    <submittedName>
        <fullName evidence="7">Zinc transport system substrate-binding protein</fullName>
    </submittedName>
</protein>
<dbReference type="InterPro" id="IPR050492">
    <property type="entry name" value="Bact_metal-bind_prot9"/>
</dbReference>
<dbReference type="eggNOG" id="COG0803">
    <property type="taxonomic scope" value="Bacteria"/>
</dbReference>
<name>A0A1N6FGI8_9LACT</name>
<organism evidence="7 8">
    <name type="scientific">Carnobacterium alterfunditum</name>
    <dbReference type="NCBI Taxonomy" id="28230"/>
    <lineage>
        <taxon>Bacteria</taxon>
        <taxon>Bacillati</taxon>
        <taxon>Bacillota</taxon>
        <taxon>Bacilli</taxon>
        <taxon>Lactobacillales</taxon>
        <taxon>Carnobacteriaceae</taxon>
        <taxon>Carnobacterium</taxon>
    </lineage>
</organism>
<comment type="similarity">
    <text evidence="1 4">Belongs to the bacterial solute-binding protein 9 family.</text>
</comment>
<dbReference type="Gene3D" id="3.40.50.1980">
    <property type="entry name" value="Nitrogenase molybdenum iron protein domain"/>
    <property type="match status" value="2"/>
</dbReference>
<feature type="signal peptide" evidence="6">
    <location>
        <begin position="1"/>
        <end position="21"/>
    </location>
</feature>
<dbReference type="CDD" id="cd01017">
    <property type="entry name" value="AdcA"/>
    <property type="match status" value="1"/>
</dbReference>